<evidence type="ECO:0000313" key="2">
    <source>
        <dbReference type="Proteomes" id="UP000886998"/>
    </source>
</evidence>
<dbReference type="AlphaFoldDB" id="A0A8X7CSK5"/>
<accession>A0A8X7CSK5</accession>
<dbReference type="Proteomes" id="UP000886998">
    <property type="component" value="Unassembled WGS sequence"/>
</dbReference>
<evidence type="ECO:0000313" key="1">
    <source>
        <dbReference type="EMBL" id="GFY79416.1"/>
    </source>
</evidence>
<organism evidence="1 2">
    <name type="scientific">Trichonephila inaurata madagascariensis</name>
    <dbReference type="NCBI Taxonomy" id="2747483"/>
    <lineage>
        <taxon>Eukaryota</taxon>
        <taxon>Metazoa</taxon>
        <taxon>Ecdysozoa</taxon>
        <taxon>Arthropoda</taxon>
        <taxon>Chelicerata</taxon>
        <taxon>Arachnida</taxon>
        <taxon>Araneae</taxon>
        <taxon>Araneomorphae</taxon>
        <taxon>Entelegynae</taxon>
        <taxon>Araneoidea</taxon>
        <taxon>Nephilidae</taxon>
        <taxon>Trichonephila</taxon>
        <taxon>Trichonephila inaurata</taxon>
    </lineage>
</organism>
<name>A0A8X7CSK5_9ARAC</name>
<comment type="caution">
    <text evidence="1">The sequence shown here is derived from an EMBL/GenBank/DDBJ whole genome shotgun (WGS) entry which is preliminary data.</text>
</comment>
<evidence type="ECO:0008006" key="3">
    <source>
        <dbReference type="Google" id="ProtNLM"/>
    </source>
</evidence>
<keyword evidence="2" id="KW-1185">Reference proteome</keyword>
<dbReference type="EMBL" id="BMAV01023562">
    <property type="protein sequence ID" value="GFY79416.1"/>
    <property type="molecule type" value="Genomic_DNA"/>
</dbReference>
<protein>
    <recommendedName>
        <fullName evidence="3">Transposase</fullName>
    </recommendedName>
</protein>
<gene>
    <name evidence="1" type="ORF">TNIN_330211</name>
</gene>
<reference evidence="1" key="1">
    <citation type="submission" date="2020-08" db="EMBL/GenBank/DDBJ databases">
        <title>Multicomponent nature underlies the extraordinary mechanical properties of spider dragline silk.</title>
        <authorList>
            <person name="Kono N."/>
            <person name="Nakamura H."/>
            <person name="Mori M."/>
            <person name="Yoshida Y."/>
            <person name="Ohtoshi R."/>
            <person name="Malay A.D."/>
            <person name="Moran D.A.P."/>
            <person name="Tomita M."/>
            <person name="Numata K."/>
            <person name="Arakawa K."/>
        </authorList>
    </citation>
    <scope>NUCLEOTIDE SEQUENCE</scope>
</reference>
<proteinExistence type="predicted"/>
<sequence length="146" mass="17102">MLMILKSNDMHPYPLQEVQLLEMHDLQLRLTCSLRYLQKKVKNPLLPASVLIADKAYFRRDRVFSVLKTNVGGRYVLKLHRYVDITGYRLIAAYLLSNCLKGTDYFIYFQQVLPKLLDNELVSTEMHPSLWYQLDGSSTHFLYATI</sequence>